<proteinExistence type="predicted"/>
<protein>
    <submittedName>
        <fullName evidence="2">Cytochrome c biogenesis protein CcdC</fullName>
    </submittedName>
</protein>
<feature type="transmembrane region" description="Helical" evidence="1">
    <location>
        <begin position="60"/>
        <end position="78"/>
    </location>
</feature>
<evidence type="ECO:0000256" key="1">
    <source>
        <dbReference type="SAM" id="Phobius"/>
    </source>
</evidence>
<dbReference type="PIRSF" id="PIRSF021441">
    <property type="entry name" value="DUF1453"/>
    <property type="match status" value="1"/>
</dbReference>
<dbReference type="EMBL" id="CP104067">
    <property type="protein sequence ID" value="WAH42918.1"/>
    <property type="molecule type" value="Genomic_DNA"/>
</dbReference>
<evidence type="ECO:0000313" key="3">
    <source>
        <dbReference type="Proteomes" id="UP001164761"/>
    </source>
</evidence>
<dbReference type="PANTHER" id="PTHR39164">
    <property type="entry name" value="PROTEIN CCDC"/>
    <property type="match status" value="1"/>
</dbReference>
<organism evidence="2 3">
    <name type="scientific">Alicyclobacillus fastidiosus</name>
    <dbReference type="NCBI Taxonomy" id="392011"/>
    <lineage>
        <taxon>Bacteria</taxon>
        <taxon>Bacillati</taxon>
        <taxon>Bacillota</taxon>
        <taxon>Bacilli</taxon>
        <taxon>Bacillales</taxon>
        <taxon>Alicyclobacillaceae</taxon>
        <taxon>Alicyclobacillus</taxon>
    </lineage>
</organism>
<feature type="transmembrane region" description="Helical" evidence="1">
    <location>
        <begin position="6"/>
        <end position="25"/>
    </location>
</feature>
<dbReference type="Proteomes" id="UP001164761">
    <property type="component" value="Chromosome"/>
</dbReference>
<keyword evidence="1" id="KW-1133">Transmembrane helix</keyword>
<dbReference type="RefSeq" id="WP_268006795.1">
    <property type="nucleotide sequence ID" value="NZ_BSUT01000001.1"/>
</dbReference>
<evidence type="ECO:0000313" key="2">
    <source>
        <dbReference type="EMBL" id="WAH42918.1"/>
    </source>
</evidence>
<sequence length="165" mass="18521">MSLSRSSIMWVLAICMALSVIVIRLQAAKKPTSPGKILAPSMAMSTGFIMFVDPVMRIPWLYGIEALIVGVTFSYPLMTTSQMYISGREIYLKRSKGFIVVMIALLVARTALHGVIDHYLTIAQTSSVFFILAFGMLIPWRIAMFHQYRKISRKIPTSILRKATT</sequence>
<feature type="transmembrane region" description="Helical" evidence="1">
    <location>
        <begin position="98"/>
        <end position="116"/>
    </location>
</feature>
<dbReference type="Pfam" id="PF07301">
    <property type="entry name" value="DUF1453"/>
    <property type="match status" value="1"/>
</dbReference>
<reference evidence="2" key="1">
    <citation type="submission" date="2022-08" db="EMBL/GenBank/DDBJ databases">
        <title>Alicyclobacillus fastidiosus DSM 17978, complete genome.</title>
        <authorList>
            <person name="Wang Q."/>
            <person name="Cai R."/>
            <person name="Wang Z."/>
        </authorList>
    </citation>
    <scope>NUCLEOTIDE SEQUENCE</scope>
    <source>
        <strain evidence="2">DSM 17978</strain>
    </source>
</reference>
<accession>A0ABY6ZJZ5</accession>
<gene>
    <name evidence="2" type="ORF">NZD89_05695</name>
</gene>
<dbReference type="InterPro" id="IPR031306">
    <property type="entry name" value="CcdC"/>
</dbReference>
<dbReference type="InterPro" id="IPR058247">
    <property type="entry name" value="DUF1453"/>
</dbReference>
<keyword evidence="1" id="KW-0472">Membrane</keyword>
<keyword evidence="3" id="KW-1185">Reference proteome</keyword>
<name>A0ABY6ZJZ5_9BACL</name>
<feature type="transmembrane region" description="Helical" evidence="1">
    <location>
        <begin position="122"/>
        <end position="143"/>
    </location>
</feature>
<keyword evidence="1" id="KW-0812">Transmembrane</keyword>
<dbReference type="PANTHER" id="PTHR39164:SF1">
    <property type="entry name" value="PROTEIN CCDC"/>
    <property type="match status" value="1"/>
</dbReference>